<feature type="domain" description="Dermonecrotic toxin N-terminal" evidence="1">
    <location>
        <begin position="800"/>
        <end position="1018"/>
    </location>
</feature>
<dbReference type="RefSeq" id="WP_110963089.1">
    <property type="nucleotide sequence ID" value="NZ_CP029693.1"/>
</dbReference>
<dbReference type="OrthoDB" id="7032306at2"/>
<protein>
    <recommendedName>
        <fullName evidence="1">Dermonecrotic toxin N-terminal domain-containing protein</fullName>
    </recommendedName>
</protein>
<organism evidence="2 3">
    <name type="scientific">Pseudomonas putida</name>
    <name type="common">Arthrobacter siderocapsulatus</name>
    <dbReference type="NCBI Taxonomy" id="303"/>
    <lineage>
        <taxon>Bacteria</taxon>
        <taxon>Pseudomonadati</taxon>
        <taxon>Pseudomonadota</taxon>
        <taxon>Gammaproteobacteria</taxon>
        <taxon>Pseudomonadales</taxon>
        <taxon>Pseudomonadaceae</taxon>
        <taxon>Pseudomonas</taxon>
    </lineage>
</organism>
<evidence type="ECO:0000313" key="2">
    <source>
        <dbReference type="EMBL" id="AWY39307.1"/>
    </source>
</evidence>
<dbReference type="Proteomes" id="UP000250299">
    <property type="component" value="Chromosome"/>
</dbReference>
<dbReference type="Pfam" id="PF20178">
    <property type="entry name" value="ToxA_N"/>
    <property type="match status" value="1"/>
</dbReference>
<name>A0A2Z4RED2_PSEPU</name>
<sequence length="1599" mass="178294">MFTSPTPLFFPEIRRSTDHWTELGKSHRLTRRDLQWLRHVQWATHASRLQQSPPMHAERILLRAGTLSLPLAGCFVLRSMPDDNGEVLYTPYAGIKKFASRTILSAHIESQLNSADEDHELLAFMSLSARKTLGEVTDIKVSFETIEGDIFQDQRAVIEDNLRNNDQAMLNELQKLPTLDALLDTLLDESLNTSFPALDQRQTLVTLFTETASSKSRQWAQSMPLREAVLLFYRLQRWPVGQRAEFSHPRLTPLATDQELWQEAVKRVADGLIGQLSTKLQWFWSQASVDGATRRAFFSRALGEKARADLLFKREDGILSPEQSRALHPLIEPMMGTSSTLTLETVRLWEYPPNYIELAGSLMISKSGSSAFLYTPTQGFEVLKDYRNLKNTLQEKSTTAGHDDELYDLMTLEERQRFIGFHEPQVSGAVTSGSVFTALFEAIITKQLQNLEYAFQVFRHSDGAVNIQAYVDKALDIRTMINAQLSTLETQGRWSTRPVLAGNQPSLVLGDTAESLAKTYMSVESALSDRFLKQPVSTLALQRKYLESIKADVADAFSVGLRGEAALRELGGTLRNADWHVVETVFNQDRADRKSRLAVRGFHPDVFSLFLQCAGEANALPLANCVLLTTRGGLDVQHSGRAILWTPANGLEVFETVGSARQQLNLRLLDAEKRLGLLENLSPAQRTFHRRYSLHSLHLVEGSVLQHLAQSAIDHFLARCEYVHSWNLIAAQQTKALTALTHTVIDTNLRRAIAIARAMVLQQSTPAWLGMAPVDEQKLHAELLEQLHNSVPDDKDYLHGIQPLRTYVHETLKTLLARRYPGTALNPDEIQITPNLSLAGPAQTLTKFALNHVNVAQNTGFRIASTTTRSLPANLDQAAIQQLLLSLDVEKTYAKLVTDSLVTDSTQAVPRWQRFVRQVPWQLLHHAHELKLQQRLSDGAFDLIRQVLDMPDAVARASVTGAHAIVRPLQLIKTAGASPVTASGLYLIGPGVGKKGAHILYAPYHTDLTFTEFDNEAGVVAAFNTPGPLQQLLLRRLPDIERSGFRNLYTSTVGHVSEITLGGNVISGHLLTHLFNDNAALLPRMLAARSETDGSSDWETVKHLFSSGIKLASGLLPGKLSYGKFLWQAYDDFKNSAEGLQDHHWKTALRNFISGAAQLVSLGKLSLEAKTDAVVLPPAATSVAPHVTALDWSQIQTTSSRRTRLQPFETSIVQLKDLTKNFADGTYLDAATQLRYAPIAGKVYPVKKTAAAWRMIKGQQEGPVLLPTTNKQLIVDPDIHTVHYGKNLSKMHNRFIASHEARSVLNIEARGMADIRAKFPERAAMLVRAIDLARFYAFNSLHNLALPGNLAQGTRLNTFLQEHFDVSTVDAYLIRRIKETIVPVCNALVDPDQDLLSGDRLVIGSNKDPLSNVAAFVNANDPDKRVHITEQFFDQQLDWYKGSLTEPFDVDTHGQAAVLIHELAHQACDAVDIVYVEARRPFSDLMESITGFGQAMKQEQIEFQRSALSLRTPRDELFARWNSVLNSWISLDSITSAIDETDTILDITSSPTIDQARDAFLSQQNAEHRINIILRNADSVSRLICEMGRQLDPVHEVTS</sequence>
<gene>
    <name evidence="2" type="ORF">DKY63_05070</name>
</gene>
<reference evidence="2 3" key="1">
    <citation type="submission" date="2018-05" db="EMBL/GenBank/DDBJ databases">
        <title>Whole genome sequence of Pseudomonas putida JBC17.</title>
        <authorList>
            <person name="Lee Y.H."/>
            <person name="David K."/>
        </authorList>
    </citation>
    <scope>NUCLEOTIDE SEQUENCE [LARGE SCALE GENOMIC DNA]</scope>
    <source>
        <strain evidence="2 3">JBC17</strain>
    </source>
</reference>
<accession>A0A2Z4RED2</accession>
<dbReference type="InterPro" id="IPR046673">
    <property type="entry name" value="ToxA_N"/>
</dbReference>
<evidence type="ECO:0000313" key="3">
    <source>
        <dbReference type="Proteomes" id="UP000250299"/>
    </source>
</evidence>
<evidence type="ECO:0000259" key="1">
    <source>
        <dbReference type="Pfam" id="PF20178"/>
    </source>
</evidence>
<proteinExistence type="predicted"/>
<dbReference type="EMBL" id="CP029693">
    <property type="protein sequence ID" value="AWY39307.1"/>
    <property type="molecule type" value="Genomic_DNA"/>
</dbReference>